<dbReference type="Pfam" id="PF20231">
    <property type="entry name" value="DUF6589"/>
    <property type="match status" value="1"/>
</dbReference>
<reference evidence="3" key="1">
    <citation type="journal article" date="2020" name="Fungal Divers.">
        <title>Resolving the Mortierellaceae phylogeny through synthesis of multi-gene phylogenetics and phylogenomics.</title>
        <authorList>
            <person name="Vandepol N."/>
            <person name="Liber J."/>
            <person name="Desiro A."/>
            <person name="Na H."/>
            <person name="Kennedy M."/>
            <person name="Barry K."/>
            <person name="Grigoriev I.V."/>
            <person name="Miller A.N."/>
            <person name="O'Donnell K."/>
            <person name="Stajich J.E."/>
            <person name="Bonito G."/>
        </authorList>
    </citation>
    <scope>NUCLEOTIDE SEQUENCE</scope>
    <source>
        <strain evidence="3">BC1065</strain>
    </source>
</reference>
<dbReference type="AlphaFoldDB" id="A0A9P6PKJ9"/>
<evidence type="ECO:0000256" key="1">
    <source>
        <dbReference type="SAM" id="MobiDB-lite"/>
    </source>
</evidence>
<sequence>MLQDARTPRYAAELLRLTYLMREGWTPEWKRTALSSMFVNPTGRDDGFIPTDQYQEQNIRLIKDMYMPNNSTMSWQYLISSITPIIRLLTTVRANLEKEFKTPFNSNKRAPVEIHRDVCMILNVFRKFDVLAGEDKKTKPSKDLLNAGLKKLQSQNGLERLEKAYNSEYVKGFVGQEDDDEEEVDEEDGEAPGAWKDDDKAMDMLDDDFSHELFSYLPQLSTV</sequence>
<evidence type="ECO:0000259" key="2">
    <source>
        <dbReference type="Pfam" id="PF20231"/>
    </source>
</evidence>
<feature type="compositionally biased region" description="Acidic residues" evidence="1">
    <location>
        <begin position="176"/>
        <end position="190"/>
    </location>
</feature>
<gene>
    <name evidence="3" type="ORF">DFQ27_001986</name>
</gene>
<evidence type="ECO:0000313" key="4">
    <source>
        <dbReference type="Proteomes" id="UP000807716"/>
    </source>
</evidence>
<name>A0A9P6PKJ9_9FUNG</name>
<evidence type="ECO:0000313" key="3">
    <source>
        <dbReference type="EMBL" id="KAG0247481.1"/>
    </source>
</evidence>
<dbReference type="InterPro" id="IPR046496">
    <property type="entry name" value="DUF6589"/>
</dbReference>
<accession>A0A9P6PKJ9</accession>
<proteinExistence type="predicted"/>
<organism evidence="3 4">
    <name type="scientific">Actinomortierella ambigua</name>
    <dbReference type="NCBI Taxonomy" id="1343610"/>
    <lineage>
        <taxon>Eukaryota</taxon>
        <taxon>Fungi</taxon>
        <taxon>Fungi incertae sedis</taxon>
        <taxon>Mucoromycota</taxon>
        <taxon>Mortierellomycotina</taxon>
        <taxon>Mortierellomycetes</taxon>
        <taxon>Mortierellales</taxon>
        <taxon>Mortierellaceae</taxon>
        <taxon>Actinomortierella</taxon>
    </lineage>
</organism>
<protein>
    <recommendedName>
        <fullName evidence="2">DUF6589 domain-containing protein</fullName>
    </recommendedName>
</protein>
<feature type="region of interest" description="Disordered" evidence="1">
    <location>
        <begin position="174"/>
        <end position="201"/>
    </location>
</feature>
<feature type="domain" description="DUF6589" evidence="2">
    <location>
        <begin position="6"/>
        <end position="108"/>
    </location>
</feature>
<keyword evidence="4" id="KW-1185">Reference proteome</keyword>
<dbReference type="EMBL" id="JAAAJB010001702">
    <property type="protein sequence ID" value="KAG0247481.1"/>
    <property type="molecule type" value="Genomic_DNA"/>
</dbReference>
<dbReference type="OrthoDB" id="2496395at2759"/>
<dbReference type="Proteomes" id="UP000807716">
    <property type="component" value="Unassembled WGS sequence"/>
</dbReference>
<comment type="caution">
    <text evidence="3">The sequence shown here is derived from an EMBL/GenBank/DDBJ whole genome shotgun (WGS) entry which is preliminary data.</text>
</comment>